<protein>
    <submittedName>
        <fullName evidence="3">PH domain-containing protein</fullName>
    </submittedName>
</protein>
<evidence type="ECO:0000259" key="2">
    <source>
        <dbReference type="Pfam" id="PF06713"/>
    </source>
</evidence>
<organism evidence="3 4">
    <name type="scientific">Chungangia koreensis</name>
    <dbReference type="NCBI Taxonomy" id="752657"/>
    <lineage>
        <taxon>Bacteria</taxon>
        <taxon>Bacillati</taxon>
        <taxon>Bacillota</taxon>
        <taxon>Bacilli</taxon>
        <taxon>Lactobacillales</taxon>
        <taxon>Chungangia</taxon>
    </lineage>
</organism>
<dbReference type="InterPro" id="IPR009589">
    <property type="entry name" value="PH_YyaB-like"/>
</dbReference>
<feature type="transmembrane region" description="Helical" evidence="1">
    <location>
        <begin position="38"/>
        <end position="60"/>
    </location>
</feature>
<comment type="caution">
    <text evidence="3">The sequence shown here is derived from an EMBL/GenBank/DDBJ whole genome shotgun (WGS) entry which is preliminary data.</text>
</comment>
<gene>
    <name evidence="3" type="ORF">ACFOZY_00250</name>
</gene>
<keyword evidence="1" id="KW-0812">Transmembrane</keyword>
<evidence type="ECO:0000313" key="3">
    <source>
        <dbReference type="EMBL" id="MFC4408854.1"/>
    </source>
</evidence>
<dbReference type="PROSITE" id="PS51257">
    <property type="entry name" value="PROKAR_LIPOPROTEIN"/>
    <property type="match status" value="1"/>
</dbReference>
<dbReference type="Pfam" id="PF06713">
    <property type="entry name" value="bPH_4"/>
    <property type="match status" value="1"/>
</dbReference>
<feature type="domain" description="Uncharacterized protein YyaB-like PH" evidence="2">
    <location>
        <begin position="62"/>
        <end position="139"/>
    </location>
</feature>
<keyword evidence="4" id="KW-1185">Reference proteome</keyword>
<evidence type="ECO:0000256" key="1">
    <source>
        <dbReference type="SAM" id="Phobius"/>
    </source>
</evidence>
<feature type="transmembrane region" description="Helical" evidence="1">
    <location>
        <begin position="12"/>
        <end position="32"/>
    </location>
</feature>
<keyword evidence="1" id="KW-1133">Transmembrane helix</keyword>
<dbReference type="EMBL" id="JBHSEC010000001">
    <property type="protein sequence ID" value="MFC4408854.1"/>
    <property type="molecule type" value="Genomic_DNA"/>
</dbReference>
<proteinExistence type="predicted"/>
<name>A0ABV8X166_9LACT</name>
<reference evidence="4" key="1">
    <citation type="journal article" date="2019" name="Int. J. Syst. Evol. Microbiol.">
        <title>The Global Catalogue of Microorganisms (GCM) 10K type strain sequencing project: providing services to taxonomists for standard genome sequencing and annotation.</title>
        <authorList>
            <consortium name="The Broad Institute Genomics Platform"/>
            <consortium name="The Broad Institute Genome Sequencing Center for Infectious Disease"/>
            <person name="Wu L."/>
            <person name="Ma J."/>
        </authorList>
    </citation>
    <scope>NUCLEOTIDE SEQUENCE [LARGE SCALE GENOMIC DNA]</scope>
    <source>
        <strain evidence="4">CCUG 59778</strain>
    </source>
</reference>
<dbReference type="Proteomes" id="UP001595817">
    <property type="component" value="Unassembled WGS sequence"/>
</dbReference>
<sequence length="144" mass="16366">MIFRSKVDRIFVITIGMAILILAASCFFPYFLEDEVPLLAGVILTSTFLLCTGFIVWISIDIRYKLNDDHLFIKAGPIRRRIPYNEITRVSPNRDIFTGFRILSSSDGLEVSYKSAIMGGVKISPENKELFVTELKKRCPNIKS</sequence>
<accession>A0ABV8X166</accession>
<dbReference type="RefSeq" id="WP_378150991.1">
    <property type="nucleotide sequence ID" value="NZ_JBHSEC010000001.1"/>
</dbReference>
<keyword evidence="1" id="KW-0472">Membrane</keyword>
<evidence type="ECO:0000313" key="4">
    <source>
        <dbReference type="Proteomes" id="UP001595817"/>
    </source>
</evidence>